<dbReference type="SUPFAM" id="SSF55455">
    <property type="entry name" value="SRF-like"/>
    <property type="match status" value="1"/>
</dbReference>
<dbReference type="GO" id="GO:0003700">
    <property type="term" value="F:DNA-binding transcription factor activity"/>
    <property type="evidence" value="ECO:0007669"/>
    <property type="project" value="InterPro"/>
</dbReference>
<evidence type="ECO:0000256" key="2">
    <source>
        <dbReference type="ARBA" id="ARBA00023015"/>
    </source>
</evidence>
<dbReference type="PRINTS" id="PR00404">
    <property type="entry name" value="MADSDOMAIN"/>
</dbReference>
<comment type="caution">
    <text evidence="8">The sequence shown here is derived from an EMBL/GenBank/DDBJ whole genome shotgun (WGS) entry which is preliminary data.</text>
</comment>
<dbReference type="SMART" id="SM00432">
    <property type="entry name" value="MADS"/>
    <property type="match status" value="1"/>
</dbReference>
<dbReference type="PROSITE" id="PS51297">
    <property type="entry name" value="K_BOX"/>
    <property type="match status" value="1"/>
</dbReference>
<gene>
    <name evidence="8" type="ORF">ZIOFF_007392</name>
</gene>
<keyword evidence="9" id="KW-1185">Reference proteome</keyword>
<dbReference type="PANTHER" id="PTHR48019">
    <property type="entry name" value="SERUM RESPONSE FACTOR HOMOLOG"/>
    <property type="match status" value="1"/>
</dbReference>
<proteinExistence type="predicted"/>
<feature type="domain" description="MADS-box" evidence="6">
    <location>
        <begin position="41"/>
        <end position="87"/>
    </location>
</feature>
<dbReference type="AlphaFoldDB" id="A0A8J5LWF8"/>
<keyword evidence="3" id="KW-0238">DNA-binding</keyword>
<evidence type="ECO:0000259" key="6">
    <source>
        <dbReference type="PROSITE" id="PS50066"/>
    </source>
</evidence>
<evidence type="ECO:0000256" key="5">
    <source>
        <dbReference type="ARBA" id="ARBA00023242"/>
    </source>
</evidence>
<evidence type="ECO:0000256" key="4">
    <source>
        <dbReference type="ARBA" id="ARBA00023163"/>
    </source>
</evidence>
<dbReference type="Pfam" id="PF01486">
    <property type="entry name" value="K-box"/>
    <property type="match status" value="1"/>
</dbReference>
<organism evidence="8 9">
    <name type="scientific">Zingiber officinale</name>
    <name type="common">Ginger</name>
    <name type="synonym">Amomum zingiber</name>
    <dbReference type="NCBI Taxonomy" id="94328"/>
    <lineage>
        <taxon>Eukaryota</taxon>
        <taxon>Viridiplantae</taxon>
        <taxon>Streptophyta</taxon>
        <taxon>Embryophyta</taxon>
        <taxon>Tracheophyta</taxon>
        <taxon>Spermatophyta</taxon>
        <taxon>Magnoliopsida</taxon>
        <taxon>Liliopsida</taxon>
        <taxon>Zingiberales</taxon>
        <taxon>Zingiberaceae</taxon>
        <taxon>Zingiber</taxon>
    </lineage>
</organism>
<evidence type="ECO:0000259" key="7">
    <source>
        <dbReference type="PROSITE" id="PS51297"/>
    </source>
</evidence>
<keyword evidence="4" id="KW-0804">Transcription</keyword>
<evidence type="ECO:0000256" key="3">
    <source>
        <dbReference type="ARBA" id="ARBA00023125"/>
    </source>
</evidence>
<dbReference type="InterPro" id="IPR002100">
    <property type="entry name" value="TF_MADSbox"/>
</dbReference>
<dbReference type="EMBL" id="JACMSC010000002">
    <property type="protein sequence ID" value="KAG6533517.1"/>
    <property type="molecule type" value="Genomic_DNA"/>
</dbReference>
<feature type="domain" description="K-box" evidence="7">
    <location>
        <begin position="116"/>
        <end position="205"/>
    </location>
</feature>
<keyword evidence="2" id="KW-0805">Transcription regulation</keyword>
<dbReference type="GO" id="GO:0005634">
    <property type="term" value="C:nucleus"/>
    <property type="evidence" value="ECO:0007669"/>
    <property type="project" value="UniProtKB-SubCell"/>
</dbReference>
<name>A0A8J5LWF8_ZINOF</name>
<dbReference type="InterPro" id="IPR036879">
    <property type="entry name" value="TF_MADSbox_sf"/>
</dbReference>
<dbReference type="Gene3D" id="3.40.1810.10">
    <property type="entry name" value="Transcription factor, MADS-box"/>
    <property type="match status" value="1"/>
</dbReference>
<comment type="subcellular location">
    <subcellularLocation>
        <location evidence="1">Nucleus</location>
    </subcellularLocation>
</comment>
<evidence type="ECO:0000256" key="1">
    <source>
        <dbReference type="ARBA" id="ARBA00004123"/>
    </source>
</evidence>
<keyword evidence="5" id="KW-0539">Nucleus</keyword>
<dbReference type="GO" id="GO:0003677">
    <property type="term" value="F:DNA binding"/>
    <property type="evidence" value="ECO:0007669"/>
    <property type="project" value="UniProtKB-KW"/>
</dbReference>
<dbReference type="InterPro" id="IPR050142">
    <property type="entry name" value="MADS-box/MEF2_TF"/>
</dbReference>
<accession>A0A8J5LWF8</accession>
<dbReference type="InterPro" id="IPR002487">
    <property type="entry name" value="TF_Kbox"/>
</dbReference>
<reference evidence="8 9" key="1">
    <citation type="submission" date="2020-08" db="EMBL/GenBank/DDBJ databases">
        <title>Plant Genome Project.</title>
        <authorList>
            <person name="Zhang R.-G."/>
        </authorList>
    </citation>
    <scope>NUCLEOTIDE SEQUENCE [LARGE SCALE GENOMIC DNA]</scope>
    <source>
        <tissue evidence="8">Rhizome</tissue>
    </source>
</reference>
<sequence length="253" mass="28526">MPDADGNAGKAIPYVFDATAVGHPRIVDRKARYGDHAKVGTNGQVTFSKRKTGLLKKAYELSVLCDVELGLIIFSGRGKLFHFSTASSLLNIIEQYRRCSHNNIPTESWDSSNNETQNNYLEFLRLKTRIDFLQRSQRNLLGEDLQSLNIKELDQLENQIEVSLSHIRSTKSQVITNEISDLKCKLQEIVADDFLHSSMQEGDNSNIKSGRSEFHPLECDPSVQIGSNPSVDLLSGEMAFMAEDVDEFVRQWM</sequence>
<dbReference type="Proteomes" id="UP000734854">
    <property type="component" value="Unassembled WGS sequence"/>
</dbReference>
<dbReference type="PROSITE" id="PS50066">
    <property type="entry name" value="MADS_BOX_2"/>
    <property type="match status" value="1"/>
</dbReference>
<evidence type="ECO:0000313" key="8">
    <source>
        <dbReference type="EMBL" id="KAG6533517.1"/>
    </source>
</evidence>
<evidence type="ECO:0000313" key="9">
    <source>
        <dbReference type="Proteomes" id="UP000734854"/>
    </source>
</evidence>
<protein>
    <submittedName>
        <fullName evidence="8">Uncharacterized protein</fullName>
    </submittedName>
</protein>
<dbReference type="GO" id="GO:0046983">
    <property type="term" value="F:protein dimerization activity"/>
    <property type="evidence" value="ECO:0007669"/>
    <property type="project" value="InterPro"/>
</dbReference>
<dbReference type="Pfam" id="PF00319">
    <property type="entry name" value="SRF-TF"/>
    <property type="match status" value="1"/>
</dbReference>